<evidence type="ECO:0000313" key="2">
    <source>
        <dbReference type="WBParaSite" id="ACRNAN_Path_497.g1878.t1"/>
    </source>
</evidence>
<evidence type="ECO:0000313" key="1">
    <source>
        <dbReference type="Proteomes" id="UP000887540"/>
    </source>
</evidence>
<sequence length="143" mass="16040">MGNNNTSYDATNEECKPDYYNARMESGHSLKNKCIEITNEAFRKYREDDDRLRKDIDGDRARYISTKLENQDPDGSTWSVIVTSDVNGIGKSGDDGRKIDVGSRLLLSSQRNINVLINGLIGPITYILGPIKRLLAIDPSCRN</sequence>
<proteinExistence type="predicted"/>
<dbReference type="AlphaFoldDB" id="A0A914C7L0"/>
<dbReference type="WBParaSite" id="ACRNAN_Path_497.g1878.t1">
    <property type="protein sequence ID" value="ACRNAN_Path_497.g1878.t1"/>
    <property type="gene ID" value="ACRNAN_Path_497.g1878"/>
</dbReference>
<reference evidence="2" key="1">
    <citation type="submission" date="2022-11" db="UniProtKB">
        <authorList>
            <consortium name="WormBaseParasite"/>
        </authorList>
    </citation>
    <scope>IDENTIFICATION</scope>
</reference>
<protein>
    <submittedName>
        <fullName evidence="2">Uncharacterized protein</fullName>
    </submittedName>
</protein>
<organism evidence="1 2">
    <name type="scientific">Acrobeloides nanus</name>
    <dbReference type="NCBI Taxonomy" id="290746"/>
    <lineage>
        <taxon>Eukaryota</taxon>
        <taxon>Metazoa</taxon>
        <taxon>Ecdysozoa</taxon>
        <taxon>Nematoda</taxon>
        <taxon>Chromadorea</taxon>
        <taxon>Rhabditida</taxon>
        <taxon>Tylenchina</taxon>
        <taxon>Cephalobomorpha</taxon>
        <taxon>Cephaloboidea</taxon>
        <taxon>Cephalobidae</taxon>
        <taxon>Acrobeloides</taxon>
    </lineage>
</organism>
<keyword evidence="1" id="KW-1185">Reference proteome</keyword>
<name>A0A914C7L0_9BILA</name>
<accession>A0A914C7L0</accession>
<dbReference type="Proteomes" id="UP000887540">
    <property type="component" value="Unplaced"/>
</dbReference>